<proteinExistence type="inferred from homology"/>
<dbReference type="Gene3D" id="2.30.22.10">
    <property type="entry name" value="Head domain of nucleotide exchange factor GrpE"/>
    <property type="match status" value="1"/>
</dbReference>
<dbReference type="HOGENOM" id="CLU_057217_6_0_6"/>
<evidence type="ECO:0000256" key="9">
    <source>
        <dbReference type="ARBA" id="ARBA00076414"/>
    </source>
</evidence>
<dbReference type="SUPFAM" id="SSF58014">
    <property type="entry name" value="Coiled-coil domain of nucleotide exchange factor GrpE"/>
    <property type="match status" value="1"/>
</dbReference>
<feature type="compositionally biased region" description="Low complexity" evidence="13">
    <location>
        <begin position="23"/>
        <end position="41"/>
    </location>
</feature>
<sequence>MSNEQENLETQVKTEARPEVQNQAAAEAEAPATELAEQEPTVEQLQAKLDDAERKAQESRDKAVRTVAEMENLRKRTQRDIESARKYALENFAKALLPVMDSLVLGLQAATGDSPEVQKFREGTELTLKQLEAVFNKFNIETVDPLGQPFNAEQHQAMMMQEIEGAEPNTVVNVFQKGYTLNGRLLRPAMVVVAKAPQKPSQDTPIIDEQA</sequence>
<dbReference type="CDD" id="cd00446">
    <property type="entry name" value="GrpE"/>
    <property type="match status" value="1"/>
</dbReference>
<dbReference type="GO" id="GO:0006457">
    <property type="term" value="P:protein folding"/>
    <property type="evidence" value="ECO:0007669"/>
    <property type="project" value="InterPro"/>
</dbReference>
<feature type="region of interest" description="Disordered" evidence="13">
    <location>
        <begin position="1"/>
        <end position="42"/>
    </location>
</feature>
<keyword evidence="4 10" id="KW-0963">Cytoplasm</keyword>
<evidence type="ECO:0000256" key="8">
    <source>
        <dbReference type="ARBA" id="ARBA00072274"/>
    </source>
</evidence>
<dbReference type="NCBIfam" id="NF010737">
    <property type="entry name" value="PRK14139.1"/>
    <property type="match status" value="1"/>
</dbReference>
<evidence type="ECO:0000256" key="6">
    <source>
        <dbReference type="ARBA" id="ARBA00023186"/>
    </source>
</evidence>
<evidence type="ECO:0000256" key="11">
    <source>
        <dbReference type="RuleBase" id="RU000639"/>
    </source>
</evidence>
<evidence type="ECO:0000256" key="13">
    <source>
        <dbReference type="SAM" id="MobiDB-lite"/>
    </source>
</evidence>
<evidence type="ECO:0000256" key="1">
    <source>
        <dbReference type="ARBA" id="ARBA00004496"/>
    </source>
</evidence>
<evidence type="ECO:0000256" key="4">
    <source>
        <dbReference type="ARBA" id="ARBA00022490"/>
    </source>
</evidence>
<keyword evidence="5 10" id="KW-0346">Stress response</keyword>
<dbReference type="RefSeq" id="WP_005371985.1">
    <property type="nucleotide sequence ID" value="NZ_CM001475.1"/>
</dbReference>
<dbReference type="GO" id="GO:0051082">
    <property type="term" value="F:unfolded protein binding"/>
    <property type="evidence" value="ECO:0007669"/>
    <property type="project" value="TreeGrafter"/>
</dbReference>
<dbReference type="PANTHER" id="PTHR21237:SF23">
    <property type="entry name" value="GRPE PROTEIN HOMOLOG, MITOCHONDRIAL"/>
    <property type="match status" value="1"/>
</dbReference>
<dbReference type="PRINTS" id="PR00773">
    <property type="entry name" value="GRPEPROTEIN"/>
</dbReference>
<comment type="function">
    <text evidence="7 10 11">Participates actively in the response to hyperosmotic and heat shock by preventing the aggregation of stress-denatured proteins, in association with DnaK and GrpE. It is the nucleotide exchange factor for DnaK and may function as a thermosensor. Unfolded proteins bind initially to DnaJ; upon interaction with the DnaJ-bound protein, DnaK hydrolyzes its bound ATP, resulting in the formation of a stable complex. GrpE releases ADP from DnaK; ATP binding to DnaK triggers the release of the substrate protein, thus completing the reaction cycle. Several rounds of ATP-dependent interactions between DnaJ, DnaK and GrpE are required for fully efficient folding.</text>
</comment>
<name>H8GQH9_METAL</name>
<dbReference type="STRING" id="686340.Metal_2047"/>
<keyword evidence="15" id="KW-1185">Reference proteome</keyword>
<protein>
    <recommendedName>
        <fullName evidence="8 10">Protein GrpE</fullName>
    </recommendedName>
    <alternativeName>
        <fullName evidence="9 10">HSP-70 cofactor</fullName>
    </alternativeName>
</protein>
<comment type="subcellular location">
    <subcellularLocation>
        <location evidence="1 10">Cytoplasm</location>
    </subcellularLocation>
</comment>
<evidence type="ECO:0000256" key="5">
    <source>
        <dbReference type="ARBA" id="ARBA00023016"/>
    </source>
</evidence>
<dbReference type="EMBL" id="CM001475">
    <property type="protein sequence ID" value="EIC29806.1"/>
    <property type="molecule type" value="Genomic_DNA"/>
</dbReference>
<dbReference type="HAMAP" id="MF_01151">
    <property type="entry name" value="GrpE"/>
    <property type="match status" value="1"/>
</dbReference>
<evidence type="ECO:0000256" key="10">
    <source>
        <dbReference type="HAMAP-Rule" id="MF_01151"/>
    </source>
</evidence>
<dbReference type="GO" id="GO:0005829">
    <property type="term" value="C:cytosol"/>
    <property type="evidence" value="ECO:0007669"/>
    <property type="project" value="TreeGrafter"/>
</dbReference>
<evidence type="ECO:0000256" key="2">
    <source>
        <dbReference type="ARBA" id="ARBA00009054"/>
    </source>
</evidence>
<evidence type="ECO:0000256" key="12">
    <source>
        <dbReference type="RuleBase" id="RU004478"/>
    </source>
</evidence>
<dbReference type="Proteomes" id="UP000005090">
    <property type="component" value="Chromosome"/>
</dbReference>
<dbReference type="InterPro" id="IPR013805">
    <property type="entry name" value="GrpE_CC"/>
</dbReference>
<dbReference type="GO" id="GO:0000774">
    <property type="term" value="F:adenyl-nucleotide exchange factor activity"/>
    <property type="evidence" value="ECO:0007669"/>
    <property type="project" value="InterPro"/>
</dbReference>
<accession>H8GQH9</accession>
<feature type="compositionally biased region" description="Polar residues" evidence="13">
    <location>
        <begin position="1"/>
        <end position="11"/>
    </location>
</feature>
<dbReference type="GO" id="GO:0042803">
    <property type="term" value="F:protein homodimerization activity"/>
    <property type="evidence" value="ECO:0007669"/>
    <property type="project" value="InterPro"/>
</dbReference>
<gene>
    <name evidence="10" type="primary">grpE</name>
    <name evidence="14" type="ORF">Metal_2047</name>
</gene>
<dbReference type="InterPro" id="IPR000740">
    <property type="entry name" value="GrpE"/>
</dbReference>
<dbReference type="eggNOG" id="COG0576">
    <property type="taxonomic scope" value="Bacteria"/>
</dbReference>
<evidence type="ECO:0000313" key="14">
    <source>
        <dbReference type="EMBL" id="EIC29806.1"/>
    </source>
</evidence>
<dbReference type="SUPFAM" id="SSF51064">
    <property type="entry name" value="Head domain of nucleotide exchange factor GrpE"/>
    <property type="match status" value="1"/>
</dbReference>
<reference evidence="14 15" key="1">
    <citation type="journal article" date="2013" name="Genome Announc.">
        <title>Genome Sequence of the Obligate Gammaproteobacterial Methanotroph Methylomicrobium album Strain BG8.</title>
        <authorList>
            <person name="Kits K.D."/>
            <person name="Kalyuzhnaya M.G."/>
            <person name="Klotz M.G."/>
            <person name="Jetten M.S."/>
            <person name="Op den Camp H.J."/>
            <person name="Vuilleumier S."/>
            <person name="Bringel F."/>
            <person name="Dispirito A.A."/>
            <person name="Murrell J.C."/>
            <person name="Bruce D."/>
            <person name="Cheng J.F."/>
            <person name="Copeland A."/>
            <person name="Goodwin L."/>
            <person name="Hauser L."/>
            <person name="Lajus A."/>
            <person name="Land M.L."/>
            <person name="Lapidus A."/>
            <person name="Lucas S."/>
            <person name="Medigue C."/>
            <person name="Pitluck S."/>
            <person name="Woyke T."/>
            <person name="Zeytun A."/>
            <person name="Stein L.Y."/>
        </authorList>
    </citation>
    <scope>NUCLEOTIDE SEQUENCE [LARGE SCALE GENOMIC DNA]</scope>
    <source>
        <strain evidence="14 15">BG8</strain>
    </source>
</reference>
<evidence type="ECO:0000256" key="7">
    <source>
        <dbReference type="ARBA" id="ARBA00053401"/>
    </source>
</evidence>
<dbReference type="Gene3D" id="3.90.20.20">
    <property type="match status" value="1"/>
</dbReference>
<dbReference type="NCBIfam" id="NF010748">
    <property type="entry name" value="PRK14150.1"/>
    <property type="match status" value="1"/>
</dbReference>
<comment type="similarity">
    <text evidence="2 10 12">Belongs to the GrpE family.</text>
</comment>
<evidence type="ECO:0000256" key="3">
    <source>
        <dbReference type="ARBA" id="ARBA00011738"/>
    </source>
</evidence>
<dbReference type="FunFam" id="2.30.22.10:FF:000001">
    <property type="entry name" value="Protein GrpE"/>
    <property type="match status" value="1"/>
</dbReference>
<evidence type="ECO:0000313" key="15">
    <source>
        <dbReference type="Proteomes" id="UP000005090"/>
    </source>
</evidence>
<dbReference type="GO" id="GO:0051087">
    <property type="term" value="F:protein-folding chaperone binding"/>
    <property type="evidence" value="ECO:0007669"/>
    <property type="project" value="InterPro"/>
</dbReference>
<organism evidence="14 15">
    <name type="scientific">Methylomicrobium album BG8</name>
    <dbReference type="NCBI Taxonomy" id="686340"/>
    <lineage>
        <taxon>Bacteria</taxon>
        <taxon>Pseudomonadati</taxon>
        <taxon>Pseudomonadota</taxon>
        <taxon>Gammaproteobacteria</taxon>
        <taxon>Methylococcales</taxon>
        <taxon>Methylococcaceae</taxon>
        <taxon>Methylomicrobium</taxon>
    </lineage>
</organism>
<comment type="subunit">
    <text evidence="3 10">Homodimer.</text>
</comment>
<dbReference type="PANTHER" id="PTHR21237">
    <property type="entry name" value="GRPE PROTEIN"/>
    <property type="match status" value="1"/>
</dbReference>
<dbReference type="InterPro" id="IPR009012">
    <property type="entry name" value="GrpE_head"/>
</dbReference>
<dbReference type="Pfam" id="PF01025">
    <property type="entry name" value="GrpE"/>
    <property type="match status" value="1"/>
</dbReference>
<dbReference type="AlphaFoldDB" id="H8GQH9"/>
<dbReference type="PROSITE" id="PS01071">
    <property type="entry name" value="GRPE"/>
    <property type="match status" value="1"/>
</dbReference>
<dbReference type="NCBIfam" id="NF010738">
    <property type="entry name" value="PRK14140.1"/>
    <property type="match status" value="1"/>
</dbReference>
<keyword evidence="6 10" id="KW-0143">Chaperone</keyword>